<keyword evidence="3" id="KW-1185">Reference proteome</keyword>
<dbReference type="Gene3D" id="3.40.720.10">
    <property type="entry name" value="Alkaline Phosphatase, subunit A"/>
    <property type="match status" value="1"/>
</dbReference>
<feature type="region of interest" description="Disordered" evidence="1">
    <location>
        <begin position="274"/>
        <end position="327"/>
    </location>
</feature>
<dbReference type="InterPro" id="IPR017850">
    <property type="entry name" value="Alkaline_phosphatase_core_sf"/>
</dbReference>
<feature type="compositionally biased region" description="Basic and acidic residues" evidence="1">
    <location>
        <begin position="317"/>
        <end position="327"/>
    </location>
</feature>
<evidence type="ECO:0000313" key="3">
    <source>
        <dbReference type="Proteomes" id="UP000199607"/>
    </source>
</evidence>
<name>A0A1I4BR73_9EURY</name>
<accession>A0A1I4BR73</accession>
<evidence type="ECO:0000313" key="2">
    <source>
        <dbReference type="EMBL" id="SFK70697.1"/>
    </source>
</evidence>
<protein>
    <recommendedName>
        <fullName evidence="4">Sulfatase</fullName>
    </recommendedName>
</protein>
<evidence type="ECO:0008006" key="4">
    <source>
        <dbReference type="Google" id="ProtNLM"/>
    </source>
</evidence>
<evidence type="ECO:0000256" key="1">
    <source>
        <dbReference type="SAM" id="MobiDB-lite"/>
    </source>
</evidence>
<dbReference type="AlphaFoldDB" id="A0A1I4BR73"/>
<feature type="compositionally biased region" description="Acidic residues" evidence="1">
    <location>
        <begin position="305"/>
        <end position="316"/>
    </location>
</feature>
<gene>
    <name evidence="2" type="ORF">SAMN04487950_0693</name>
</gene>
<sequence length="327" mass="37606">MYTLSQLKRAVETPNLLFREVNRLYHTRANSSYNRNGIDIFAEDWDNLLILDACRYDMFRDQHTLPGRLESRISQASHTSEFLKSNFAGRDLRDTVYVTASPMYYRNKDDLNARFHDVVEVWKEGGWHGSYRTVMPETMVEFAEAAAERYPDKRLIVHFLQPHYPFVGPTGVEHFDLDDLAFEWDGAFEDDFAFSDELLWQAFCENLDVALPHVEELMHALPGRTVVSADHGQMIGERSRPLPSKEYGHPPGTYTKQLTKVPWLVFENGQRKEIRHGESKGVQSDHTAEDDETTESPVDVMPASEPDDGDADDEDLVKDRLESLGYL</sequence>
<dbReference type="RefSeq" id="WP_089865722.1">
    <property type="nucleotide sequence ID" value="NZ_FOTC01000001.1"/>
</dbReference>
<dbReference type="SUPFAM" id="SSF53649">
    <property type="entry name" value="Alkaline phosphatase-like"/>
    <property type="match status" value="1"/>
</dbReference>
<reference evidence="3" key="1">
    <citation type="submission" date="2016-10" db="EMBL/GenBank/DDBJ databases">
        <authorList>
            <person name="Varghese N."/>
            <person name="Submissions S."/>
        </authorList>
    </citation>
    <scope>NUCLEOTIDE SEQUENCE [LARGE SCALE GENOMIC DNA]</scope>
    <source>
        <strain evidence="3">CGMCC 1.7738</strain>
    </source>
</reference>
<dbReference type="Proteomes" id="UP000199607">
    <property type="component" value="Unassembled WGS sequence"/>
</dbReference>
<organism evidence="2 3">
    <name type="scientific">Halogranum rubrum</name>
    <dbReference type="NCBI Taxonomy" id="553466"/>
    <lineage>
        <taxon>Archaea</taxon>
        <taxon>Methanobacteriati</taxon>
        <taxon>Methanobacteriota</taxon>
        <taxon>Stenosarchaea group</taxon>
        <taxon>Halobacteria</taxon>
        <taxon>Halobacteriales</taxon>
        <taxon>Haloferacaceae</taxon>
    </lineage>
</organism>
<dbReference type="EMBL" id="FOTC01000001">
    <property type="protein sequence ID" value="SFK70697.1"/>
    <property type="molecule type" value="Genomic_DNA"/>
</dbReference>
<proteinExistence type="predicted"/>